<organism evidence="3 4">
    <name type="scientific">Ovis ammon polii</name>
    <dbReference type="NCBI Taxonomy" id="230172"/>
    <lineage>
        <taxon>Eukaryota</taxon>
        <taxon>Metazoa</taxon>
        <taxon>Chordata</taxon>
        <taxon>Craniata</taxon>
        <taxon>Vertebrata</taxon>
        <taxon>Euteleostomi</taxon>
        <taxon>Mammalia</taxon>
        <taxon>Eutheria</taxon>
        <taxon>Laurasiatheria</taxon>
        <taxon>Artiodactyla</taxon>
        <taxon>Ruminantia</taxon>
        <taxon>Pecora</taxon>
        <taxon>Bovidae</taxon>
        <taxon>Caprinae</taxon>
        <taxon>Ovis</taxon>
    </lineage>
</organism>
<evidence type="ECO:0000313" key="3">
    <source>
        <dbReference type="EMBL" id="KAI4548609.1"/>
    </source>
</evidence>
<dbReference type="AlphaFoldDB" id="A0AAD4UPF2"/>
<dbReference type="Proteomes" id="UP001214576">
    <property type="component" value="Unassembled WGS sequence"/>
</dbReference>
<evidence type="ECO:0000256" key="1">
    <source>
        <dbReference type="ARBA" id="ARBA00022744"/>
    </source>
</evidence>
<evidence type="ECO:0000256" key="2">
    <source>
        <dbReference type="RuleBase" id="RU369044"/>
    </source>
</evidence>
<proteinExistence type="inferred from homology"/>
<dbReference type="GO" id="GO:0045095">
    <property type="term" value="C:keratin filament"/>
    <property type="evidence" value="ECO:0007669"/>
    <property type="project" value="UniProtKB-UniRule"/>
</dbReference>
<comment type="subunit">
    <text evidence="2">Interacts with hair keratins.</text>
</comment>
<gene>
    <name evidence="3" type="ORF">MG293_000939</name>
</gene>
<comment type="function">
    <text evidence="2">In the hair cortex, hair keratin intermediate filaments are embedded in an interfilamentous matrix, consisting of hair keratin-associated proteins (KRTAP), which are essential for the formation of a rigid and resistant hair shaft through their extensive disulfide bond cross-linking with abundant cysteine residues of hair keratins. The matrix proteins include the high-sulfur and high-glycine-tyrosine keratins.</text>
</comment>
<dbReference type="GO" id="GO:0005829">
    <property type="term" value="C:cytosol"/>
    <property type="evidence" value="ECO:0007669"/>
    <property type="project" value="UniProtKB-ARBA"/>
</dbReference>
<accession>A0AAD4UPF2</accession>
<reference evidence="3" key="1">
    <citation type="submission" date="2022-03" db="EMBL/GenBank/DDBJ databases">
        <title>Genomic analyses of argali, domestic sheep and their hybrids provide insights into chromosomal evolution, heterosis and genetic basis of agronomic traits.</title>
        <authorList>
            <person name="Li M."/>
        </authorList>
    </citation>
    <scope>NUCLEOTIDE SEQUENCE</scope>
    <source>
        <strain evidence="3">CAU-MHL-2022a</strain>
        <tissue evidence="3">Skin</tissue>
    </source>
</reference>
<sequence>MSYNCCSRNFSSCSLGGHLRYSGSSCGSSFPRNLVYSTDLCPRSSCQLGSSLYSRETCCVPIRTQTFRVVSRPCQTSCRRLRTSTFSSPCKTTHHGSLGCKSSSCSSLSSGSRRGHPNSLAYAPLPPKSAVEIGEGNGTTLQYSCLEDPMDGRARTLNVMSEFLTDPFEGIKPRSPALWADSLPAEPPGKPFIMLPFYILNTKVVSKNIYFTMHAKSFRIDEKSGEDYHQKSVPFFDHKACEILVPQPRIQSAPPALESEVLTTGPPGKFQAISILPRIATESTDLMILKFHRNAAHDGQLRLMITWSMVKFCTSTKLKC</sequence>
<comment type="caution">
    <text evidence="3">The sequence shown here is derived from an EMBL/GenBank/DDBJ whole genome shotgun (WGS) entry which is preliminary data.</text>
</comment>
<dbReference type="EMBL" id="JAKZEL010000001">
    <property type="protein sequence ID" value="KAI4548609.1"/>
    <property type="molecule type" value="Genomic_DNA"/>
</dbReference>
<comment type="similarity">
    <text evidence="2">Belongs to the PMG family.</text>
</comment>
<keyword evidence="4" id="KW-1185">Reference proteome</keyword>
<dbReference type="InterPro" id="IPR007951">
    <property type="entry name" value="KRTAP_PMG"/>
</dbReference>
<keyword evidence="1 2" id="KW-0416">Keratin</keyword>
<dbReference type="Pfam" id="PF05287">
    <property type="entry name" value="PMG"/>
    <property type="match status" value="1"/>
</dbReference>
<evidence type="ECO:0000313" key="4">
    <source>
        <dbReference type="Proteomes" id="UP001214576"/>
    </source>
</evidence>
<name>A0AAD4UPF2_OVIAM</name>
<protein>
    <recommendedName>
        <fullName evidence="2">Keratin-associated protein</fullName>
    </recommendedName>
</protein>